<evidence type="ECO:0000313" key="2">
    <source>
        <dbReference type="Proteomes" id="UP000015104"/>
    </source>
</evidence>
<accession>T1KAC8</accession>
<sequence>MQKVKETRKPVLKFVAFFANTSNRKRQLEYTSSYLKHLIRSNVIKWKMQRHEICG</sequence>
<name>T1KAC8_TETUR</name>
<dbReference type="HOGENOM" id="CLU_3034935_0_0_1"/>
<reference evidence="1" key="2">
    <citation type="submission" date="2015-06" db="UniProtKB">
        <authorList>
            <consortium name="EnsemblMetazoa"/>
        </authorList>
    </citation>
    <scope>IDENTIFICATION</scope>
</reference>
<dbReference type="AlphaFoldDB" id="T1KAC8"/>
<proteinExistence type="predicted"/>
<protein>
    <submittedName>
        <fullName evidence="1">Uncharacterized protein</fullName>
    </submittedName>
</protein>
<dbReference type="EMBL" id="CAEY01001879">
    <property type="status" value="NOT_ANNOTATED_CDS"/>
    <property type="molecule type" value="Genomic_DNA"/>
</dbReference>
<dbReference type="Proteomes" id="UP000015104">
    <property type="component" value="Unassembled WGS sequence"/>
</dbReference>
<reference evidence="2" key="1">
    <citation type="submission" date="2011-08" db="EMBL/GenBank/DDBJ databases">
        <authorList>
            <person name="Rombauts S."/>
        </authorList>
    </citation>
    <scope>NUCLEOTIDE SEQUENCE</scope>
    <source>
        <strain evidence="2">London</strain>
    </source>
</reference>
<keyword evidence="2" id="KW-1185">Reference proteome</keyword>
<dbReference type="EnsemblMetazoa" id="tetur07g08046.1">
    <property type="protein sequence ID" value="tetur07g08046.1"/>
    <property type="gene ID" value="tetur07g08046"/>
</dbReference>
<evidence type="ECO:0000313" key="1">
    <source>
        <dbReference type="EnsemblMetazoa" id="tetur07g08046.1"/>
    </source>
</evidence>
<organism evidence="1 2">
    <name type="scientific">Tetranychus urticae</name>
    <name type="common">Two-spotted spider mite</name>
    <dbReference type="NCBI Taxonomy" id="32264"/>
    <lineage>
        <taxon>Eukaryota</taxon>
        <taxon>Metazoa</taxon>
        <taxon>Ecdysozoa</taxon>
        <taxon>Arthropoda</taxon>
        <taxon>Chelicerata</taxon>
        <taxon>Arachnida</taxon>
        <taxon>Acari</taxon>
        <taxon>Acariformes</taxon>
        <taxon>Trombidiformes</taxon>
        <taxon>Prostigmata</taxon>
        <taxon>Eleutherengona</taxon>
        <taxon>Raphignathae</taxon>
        <taxon>Tetranychoidea</taxon>
        <taxon>Tetranychidae</taxon>
        <taxon>Tetranychus</taxon>
    </lineage>
</organism>